<name>A0A211ZHH7_9PROT</name>
<evidence type="ECO:0000313" key="1">
    <source>
        <dbReference type="EMBL" id="OWJ64732.1"/>
    </source>
</evidence>
<proteinExistence type="predicted"/>
<keyword evidence="2" id="KW-1185">Reference proteome</keyword>
<protein>
    <submittedName>
        <fullName evidence="1">Uncharacterized protein</fullName>
    </submittedName>
</protein>
<dbReference type="OrthoDB" id="9954029at2"/>
<organism evidence="1 2">
    <name type="scientific">Inquilinus limosus</name>
    <dbReference type="NCBI Taxonomy" id="171674"/>
    <lineage>
        <taxon>Bacteria</taxon>
        <taxon>Pseudomonadati</taxon>
        <taxon>Pseudomonadota</taxon>
        <taxon>Alphaproteobacteria</taxon>
        <taxon>Rhodospirillales</taxon>
        <taxon>Rhodospirillaceae</taxon>
        <taxon>Inquilinus</taxon>
    </lineage>
</organism>
<dbReference type="Proteomes" id="UP000196655">
    <property type="component" value="Unassembled WGS sequence"/>
</dbReference>
<reference evidence="2" key="1">
    <citation type="submission" date="2017-05" db="EMBL/GenBank/DDBJ databases">
        <authorList>
            <person name="Macchi M."/>
            <person name="Festa S."/>
            <person name="Coppotelli B.M."/>
            <person name="Morelli I.S."/>
        </authorList>
    </citation>
    <scope>NUCLEOTIDE SEQUENCE [LARGE SCALE GENOMIC DNA]</scope>
    <source>
        <strain evidence="2">I</strain>
    </source>
</reference>
<comment type="caution">
    <text evidence="1">The sequence shown here is derived from an EMBL/GenBank/DDBJ whole genome shotgun (WGS) entry which is preliminary data.</text>
</comment>
<dbReference type="EMBL" id="NHON01000051">
    <property type="protein sequence ID" value="OWJ64732.1"/>
    <property type="molecule type" value="Genomic_DNA"/>
</dbReference>
<dbReference type="AlphaFoldDB" id="A0A211ZHH7"/>
<gene>
    <name evidence="1" type="ORF">BWR60_23360</name>
</gene>
<evidence type="ECO:0000313" key="2">
    <source>
        <dbReference type="Proteomes" id="UP000196655"/>
    </source>
</evidence>
<sequence length="134" mass="14426">MAEALPEFQKTLKSMCRERFVLRQSRLHSGLAQVFLVLFALAILAPTFDVPLTGMEAEAYVSAPDDPQGDATVPVGTTLSVAEDLEEEPDQDEVSVLAVAWLHCSSDAGHQAADGWLPSFPRPFAQSCTGPPTL</sequence>
<dbReference type="RefSeq" id="WP_088153434.1">
    <property type="nucleotide sequence ID" value="NZ_NHON01000051.1"/>
</dbReference>
<accession>A0A211ZHH7</accession>